<feature type="transmembrane region" description="Helical" evidence="1">
    <location>
        <begin position="6"/>
        <end position="27"/>
    </location>
</feature>
<dbReference type="AlphaFoldDB" id="A0A0E3PQV8"/>
<proteinExistence type="predicted"/>
<dbReference type="HOGENOM" id="CLU_2695842_0_0_2"/>
<dbReference type="KEGG" id="msj:MSSAC_3179"/>
<dbReference type="STRING" id="1434118.MSSAC_3179"/>
<name>A0A0E3PQV8_9EURY</name>
<reference evidence="2 3" key="1">
    <citation type="submission" date="2014-07" db="EMBL/GenBank/DDBJ databases">
        <title>Methanogenic archaea and the global carbon cycle.</title>
        <authorList>
            <person name="Henriksen J.R."/>
            <person name="Luke J."/>
            <person name="Reinhart S."/>
            <person name="Benedict M.N."/>
            <person name="Youngblut N.D."/>
            <person name="Metcalf M.E."/>
            <person name="Whitaker R.J."/>
            <person name="Metcalf W.W."/>
        </authorList>
    </citation>
    <scope>NUCLEOTIDE SEQUENCE [LARGE SCALE GENOMIC DNA]</scope>
    <source>
        <strain evidence="2 3">C2J</strain>
    </source>
</reference>
<protein>
    <submittedName>
        <fullName evidence="2">Uncharacterized protein</fullName>
    </submittedName>
</protein>
<accession>A0A0E3PQV8</accession>
<organism evidence="2 3">
    <name type="scientific">Methanosarcina siciliae C2J</name>
    <dbReference type="NCBI Taxonomy" id="1434118"/>
    <lineage>
        <taxon>Archaea</taxon>
        <taxon>Methanobacteriati</taxon>
        <taxon>Methanobacteriota</taxon>
        <taxon>Stenosarchaea group</taxon>
        <taxon>Methanomicrobia</taxon>
        <taxon>Methanosarcinales</taxon>
        <taxon>Methanosarcinaceae</taxon>
        <taxon>Methanosarcina</taxon>
    </lineage>
</organism>
<gene>
    <name evidence="2" type="ORF">MSSAC_3179</name>
</gene>
<keyword evidence="1" id="KW-0472">Membrane</keyword>
<dbReference type="EMBL" id="CP009508">
    <property type="protein sequence ID" value="AKB37769.1"/>
    <property type="molecule type" value="Genomic_DNA"/>
</dbReference>
<keyword evidence="1" id="KW-1133">Transmembrane helix</keyword>
<evidence type="ECO:0000313" key="2">
    <source>
        <dbReference type="EMBL" id="AKB37769.1"/>
    </source>
</evidence>
<evidence type="ECO:0000256" key="1">
    <source>
        <dbReference type="SAM" id="Phobius"/>
    </source>
</evidence>
<keyword evidence="1" id="KW-0812">Transmembrane</keyword>
<sequence>MAATIFSSFIFLVFWVVILISLFTVLLRIQLFPENGIQSVQFFILCERPFSSFFSYKIGNPSLGTQTGTNLFM</sequence>
<evidence type="ECO:0000313" key="3">
    <source>
        <dbReference type="Proteomes" id="UP000033123"/>
    </source>
</evidence>
<dbReference type="Proteomes" id="UP000033123">
    <property type="component" value="Chromosome"/>
</dbReference>